<evidence type="ECO:0008006" key="4">
    <source>
        <dbReference type="Google" id="ProtNLM"/>
    </source>
</evidence>
<reference evidence="2" key="2">
    <citation type="submission" date="2023-05" db="EMBL/GenBank/DDBJ databases">
        <authorList>
            <consortium name="Lawrence Berkeley National Laboratory"/>
            <person name="Steindorff A."/>
            <person name="Hensen N."/>
            <person name="Bonometti L."/>
            <person name="Westerberg I."/>
            <person name="Brannstrom I.O."/>
            <person name="Guillou S."/>
            <person name="Cros-Aarteil S."/>
            <person name="Calhoun S."/>
            <person name="Haridas S."/>
            <person name="Kuo A."/>
            <person name="Mondo S."/>
            <person name="Pangilinan J."/>
            <person name="Riley R."/>
            <person name="Labutti K."/>
            <person name="Andreopoulos B."/>
            <person name="Lipzen A."/>
            <person name="Chen C."/>
            <person name="Yanf M."/>
            <person name="Daum C."/>
            <person name="Ng V."/>
            <person name="Clum A."/>
            <person name="Ohm R."/>
            <person name="Martin F."/>
            <person name="Silar P."/>
            <person name="Natvig D."/>
            <person name="Lalanne C."/>
            <person name="Gautier V."/>
            <person name="Ament-Velasquez S.L."/>
            <person name="Kruys A."/>
            <person name="Hutchinson M.I."/>
            <person name="Powell A.J."/>
            <person name="Barry K."/>
            <person name="Miller A.N."/>
            <person name="Grigoriev I.V."/>
            <person name="Debuchy R."/>
            <person name="Gladieux P."/>
            <person name="Thoren M.H."/>
            <person name="Johannesson H."/>
        </authorList>
    </citation>
    <scope>NUCLEOTIDE SEQUENCE</scope>
    <source>
        <strain evidence="2">CBS 990.96</strain>
    </source>
</reference>
<dbReference type="Proteomes" id="UP001301958">
    <property type="component" value="Unassembled WGS sequence"/>
</dbReference>
<keyword evidence="3" id="KW-1185">Reference proteome</keyword>
<sequence>MSNPILPIPPNKGDSTPKPLTKPSILFTIYSWISTPFLILSFILSLILIDLRNSARRAHFHADSSSRMPGWLHRVIYRYKPYKYVVDPKDGKLFEKDRVKEEEEFYHSHQKKLAKMEMAEAFEMRGIVICFLGLVVCGIGWVGWKGVCVVWGVLRG</sequence>
<proteinExistence type="predicted"/>
<feature type="transmembrane region" description="Helical" evidence="1">
    <location>
        <begin position="29"/>
        <end position="49"/>
    </location>
</feature>
<accession>A0AAN7H7R4</accession>
<reference evidence="2" key="1">
    <citation type="journal article" date="2023" name="Mol. Phylogenet. Evol.">
        <title>Genome-scale phylogeny and comparative genomics of the fungal order Sordariales.</title>
        <authorList>
            <person name="Hensen N."/>
            <person name="Bonometti L."/>
            <person name="Westerberg I."/>
            <person name="Brannstrom I.O."/>
            <person name="Guillou S."/>
            <person name="Cros-Aarteil S."/>
            <person name="Calhoun S."/>
            <person name="Haridas S."/>
            <person name="Kuo A."/>
            <person name="Mondo S."/>
            <person name="Pangilinan J."/>
            <person name="Riley R."/>
            <person name="LaButti K."/>
            <person name="Andreopoulos B."/>
            <person name="Lipzen A."/>
            <person name="Chen C."/>
            <person name="Yan M."/>
            <person name="Daum C."/>
            <person name="Ng V."/>
            <person name="Clum A."/>
            <person name="Steindorff A."/>
            <person name="Ohm R.A."/>
            <person name="Martin F."/>
            <person name="Silar P."/>
            <person name="Natvig D.O."/>
            <person name="Lalanne C."/>
            <person name="Gautier V."/>
            <person name="Ament-Velasquez S.L."/>
            <person name="Kruys A."/>
            <person name="Hutchinson M.I."/>
            <person name="Powell A.J."/>
            <person name="Barry K."/>
            <person name="Miller A.N."/>
            <person name="Grigoriev I.V."/>
            <person name="Debuchy R."/>
            <person name="Gladieux P."/>
            <person name="Hiltunen Thoren M."/>
            <person name="Johannesson H."/>
        </authorList>
    </citation>
    <scope>NUCLEOTIDE SEQUENCE</scope>
    <source>
        <strain evidence="2">CBS 990.96</strain>
    </source>
</reference>
<keyword evidence="1" id="KW-0472">Membrane</keyword>
<feature type="transmembrane region" description="Helical" evidence="1">
    <location>
        <begin position="122"/>
        <end position="144"/>
    </location>
</feature>
<dbReference type="AlphaFoldDB" id="A0AAN7H7R4"/>
<keyword evidence="1" id="KW-1133">Transmembrane helix</keyword>
<name>A0AAN7H7R4_9PEZI</name>
<protein>
    <recommendedName>
        <fullName evidence="4">Transmembrane protein</fullName>
    </recommendedName>
</protein>
<comment type="caution">
    <text evidence="2">The sequence shown here is derived from an EMBL/GenBank/DDBJ whole genome shotgun (WGS) entry which is preliminary data.</text>
</comment>
<gene>
    <name evidence="2" type="ORF">QBC38DRAFT_223105</name>
</gene>
<keyword evidence="1" id="KW-0812">Transmembrane</keyword>
<organism evidence="2 3">
    <name type="scientific">Podospora fimiseda</name>
    <dbReference type="NCBI Taxonomy" id="252190"/>
    <lineage>
        <taxon>Eukaryota</taxon>
        <taxon>Fungi</taxon>
        <taxon>Dikarya</taxon>
        <taxon>Ascomycota</taxon>
        <taxon>Pezizomycotina</taxon>
        <taxon>Sordariomycetes</taxon>
        <taxon>Sordariomycetidae</taxon>
        <taxon>Sordariales</taxon>
        <taxon>Podosporaceae</taxon>
        <taxon>Podospora</taxon>
    </lineage>
</organism>
<evidence type="ECO:0000313" key="3">
    <source>
        <dbReference type="Proteomes" id="UP001301958"/>
    </source>
</evidence>
<evidence type="ECO:0000313" key="2">
    <source>
        <dbReference type="EMBL" id="KAK4231454.1"/>
    </source>
</evidence>
<dbReference type="EMBL" id="MU865292">
    <property type="protein sequence ID" value="KAK4231454.1"/>
    <property type="molecule type" value="Genomic_DNA"/>
</dbReference>
<evidence type="ECO:0000256" key="1">
    <source>
        <dbReference type="SAM" id="Phobius"/>
    </source>
</evidence>